<dbReference type="RefSeq" id="WP_012768224.1">
    <property type="nucleotide sequence ID" value="NC_012912.1"/>
</dbReference>
<dbReference type="EMBL" id="CP001655">
    <property type="protein sequence ID" value="ACT05341.1"/>
    <property type="molecule type" value="Genomic_DNA"/>
</dbReference>
<dbReference type="HOGENOM" id="CLU_061987_0_0_6"/>
<dbReference type="Gene3D" id="1.10.30.50">
    <property type="match status" value="1"/>
</dbReference>
<gene>
    <name evidence="2" type="ordered locus">Dd1591_0454</name>
</gene>
<dbReference type="eggNOG" id="COG1403">
    <property type="taxonomic scope" value="Bacteria"/>
</dbReference>
<dbReference type="KEGG" id="dze:Dd1591_0454"/>
<name>C6CI95_DICC1</name>
<dbReference type="Pfam" id="PF14279">
    <property type="entry name" value="HNH_5"/>
    <property type="match status" value="1"/>
</dbReference>
<evidence type="ECO:0000313" key="3">
    <source>
        <dbReference type="Proteomes" id="UP000002735"/>
    </source>
</evidence>
<feature type="domain" description="HNH endonuclease 5" evidence="1">
    <location>
        <begin position="4"/>
        <end position="57"/>
    </location>
</feature>
<accession>C6CI95</accession>
<sequence>MKYCWLCPRPLEGENVTGEHVIPSAIGGHKEVFNFICRKCNSEHGIKWEAEVARQFLWFSSTAAVKRGRGGKHPDLKVQTANGEKLRLRSDTMLVPDAPSYDVNELDDKIEITIRANDHKTVRNLVNKIAREYPEFEVQNALREVSMVNSYLDSPLALSFRYGGPEAGRSMVKSCLSLLPDAGIEPDACGRALAYLKDSSPDAPRPFWIFFDADLVANRPQDHLFHCVSVVGQPEQRRLLGYVEFFNFARILVHIGDGYEGEAFQATYAIDPVDAQVLDLSVDFDLVPKCLEDIKMPAHPPQMYLDAFEAALRIVGIINGDRVRALAVSRAAADALKSVGLDPATEEVPAELKEEWLKHFLNHLRPYLRSQLRRAMK</sequence>
<proteinExistence type="predicted"/>
<protein>
    <submittedName>
        <fullName evidence="2">Integrase</fullName>
    </submittedName>
</protein>
<dbReference type="AlphaFoldDB" id="C6CI95"/>
<dbReference type="Proteomes" id="UP000002735">
    <property type="component" value="Chromosome"/>
</dbReference>
<reference evidence="2 3" key="1">
    <citation type="submission" date="2009-06" db="EMBL/GenBank/DDBJ databases">
        <title>Complete sequence of Dickeya zeae Ech1591.</title>
        <authorList>
            <consortium name="US DOE Joint Genome Institute"/>
            <person name="Lucas S."/>
            <person name="Copeland A."/>
            <person name="Lapidus A."/>
            <person name="Glavina del Rio T."/>
            <person name="Tice H."/>
            <person name="Bruce D."/>
            <person name="Goodwin L."/>
            <person name="Pitluck S."/>
            <person name="Chertkov O."/>
            <person name="Brettin T."/>
            <person name="Detter J.C."/>
            <person name="Han C."/>
            <person name="Larimer F."/>
            <person name="Land M."/>
            <person name="Hauser L."/>
            <person name="Kyrpides N."/>
            <person name="Ovchinnikova G."/>
            <person name="Balakrishnan V."/>
            <person name="Glasner J."/>
            <person name="Perna N.T."/>
        </authorList>
    </citation>
    <scope>NUCLEOTIDE SEQUENCE [LARGE SCALE GENOMIC DNA]</scope>
    <source>
        <strain evidence="2 3">Ech1591</strain>
    </source>
</reference>
<dbReference type="InterPro" id="IPR029471">
    <property type="entry name" value="HNH_5"/>
</dbReference>
<evidence type="ECO:0000259" key="1">
    <source>
        <dbReference type="Pfam" id="PF14279"/>
    </source>
</evidence>
<dbReference type="OrthoDB" id="674231at2"/>
<organism evidence="2 3">
    <name type="scientific">Dickeya chrysanthemi (strain Ech1591)</name>
    <name type="common">Dickeya zeae (strain Ech1591)</name>
    <dbReference type="NCBI Taxonomy" id="561229"/>
    <lineage>
        <taxon>Bacteria</taxon>
        <taxon>Pseudomonadati</taxon>
        <taxon>Pseudomonadota</taxon>
        <taxon>Gammaproteobacteria</taxon>
        <taxon>Enterobacterales</taxon>
        <taxon>Pectobacteriaceae</taxon>
        <taxon>Dickeya</taxon>
    </lineage>
</organism>
<evidence type="ECO:0000313" key="2">
    <source>
        <dbReference type="EMBL" id="ACT05341.1"/>
    </source>
</evidence>
<dbReference type="GeneID" id="45078586"/>